<proteinExistence type="predicted"/>
<name>A0A106BT17_THIDE</name>
<sequence>MREHVLPFGEQFSPCVGPQQRVPVRHGDILEGTLLTQGIHHHRTIGTDFVMAVEMHHVVQVSGALPFRQRPDLFGKHLFEAVAQNMNSRFRPIRIRVMNFPLFRFQYQLFFGRQIEFDAGEVASLLEWADVIHAPLGVFSAAPGVGYLEADLVGRNLNTARFINPIRNLTKRREQKIFIELPLFGDGEVQVFRESIGFEVALLEAGSPLEDPVPGKASWAEIPARSQPRT</sequence>
<dbReference type="Proteomes" id="UP000064243">
    <property type="component" value="Unassembled WGS sequence"/>
</dbReference>
<protein>
    <submittedName>
        <fullName evidence="2">Uncharacterized protein</fullName>
    </submittedName>
</protein>
<reference evidence="2 3" key="1">
    <citation type="journal article" date="2015" name="Appl. Environ. Microbiol.">
        <title>Aerobic and Anaerobic Thiosulfate Oxidation by a Cold-Adapted, Subglacial Chemoautotroph.</title>
        <authorList>
            <person name="Harrold Z.R."/>
            <person name="Skidmore M.L."/>
            <person name="Hamilton T.L."/>
            <person name="Desch L."/>
            <person name="Amada K."/>
            <person name="van Gelder W."/>
            <person name="Glover K."/>
            <person name="Roden E.E."/>
            <person name="Boyd E.S."/>
        </authorList>
    </citation>
    <scope>NUCLEOTIDE SEQUENCE [LARGE SCALE GENOMIC DNA]</scope>
    <source>
        <strain evidence="2 3">RG</strain>
    </source>
</reference>
<organism evidence="2 3">
    <name type="scientific">Thiobacillus denitrificans</name>
    <dbReference type="NCBI Taxonomy" id="36861"/>
    <lineage>
        <taxon>Bacteria</taxon>
        <taxon>Pseudomonadati</taxon>
        <taxon>Pseudomonadota</taxon>
        <taxon>Betaproteobacteria</taxon>
        <taxon>Nitrosomonadales</taxon>
        <taxon>Thiobacillaceae</taxon>
        <taxon>Thiobacillus</taxon>
    </lineage>
</organism>
<evidence type="ECO:0000313" key="3">
    <source>
        <dbReference type="Proteomes" id="UP000064243"/>
    </source>
</evidence>
<evidence type="ECO:0000313" key="2">
    <source>
        <dbReference type="EMBL" id="KVW98051.1"/>
    </source>
</evidence>
<dbReference type="EMBL" id="LDUG01000011">
    <property type="protein sequence ID" value="KVW98051.1"/>
    <property type="molecule type" value="Genomic_DNA"/>
</dbReference>
<dbReference type="AlphaFoldDB" id="A0A106BT17"/>
<comment type="caution">
    <text evidence="2">The sequence shown here is derived from an EMBL/GenBank/DDBJ whole genome shotgun (WGS) entry which is preliminary data.</text>
</comment>
<evidence type="ECO:0000256" key="1">
    <source>
        <dbReference type="SAM" id="MobiDB-lite"/>
    </source>
</evidence>
<accession>A0A106BT17</accession>
<feature type="region of interest" description="Disordered" evidence="1">
    <location>
        <begin position="211"/>
        <end position="230"/>
    </location>
</feature>
<gene>
    <name evidence="2" type="ORF">ABW22_03280</name>
</gene>
<keyword evidence="3" id="KW-1185">Reference proteome</keyword>